<dbReference type="Proteomes" id="UP000235371">
    <property type="component" value="Unassembled WGS sequence"/>
</dbReference>
<feature type="region of interest" description="Disordered" evidence="1">
    <location>
        <begin position="42"/>
        <end position="61"/>
    </location>
</feature>
<dbReference type="EMBL" id="KZ613913">
    <property type="protein sequence ID" value="PMD50487.1"/>
    <property type="molecule type" value="Genomic_DNA"/>
</dbReference>
<gene>
    <name evidence="2" type="ORF">K444DRAFT_269528</name>
</gene>
<name>A0A2J6SI96_9HELO</name>
<feature type="region of interest" description="Disordered" evidence="1">
    <location>
        <begin position="141"/>
        <end position="194"/>
    </location>
</feature>
<reference evidence="2 3" key="1">
    <citation type="submission" date="2016-04" db="EMBL/GenBank/DDBJ databases">
        <title>A degradative enzymes factory behind the ericoid mycorrhizal symbiosis.</title>
        <authorList>
            <consortium name="DOE Joint Genome Institute"/>
            <person name="Martino E."/>
            <person name="Morin E."/>
            <person name="Grelet G."/>
            <person name="Kuo A."/>
            <person name="Kohler A."/>
            <person name="Daghino S."/>
            <person name="Barry K."/>
            <person name="Choi C."/>
            <person name="Cichocki N."/>
            <person name="Clum A."/>
            <person name="Copeland A."/>
            <person name="Hainaut M."/>
            <person name="Haridas S."/>
            <person name="Labutti K."/>
            <person name="Lindquist E."/>
            <person name="Lipzen A."/>
            <person name="Khouja H.-R."/>
            <person name="Murat C."/>
            <person name="Ohm R."/>
            <person name="Olson A."/>
            <person name="Spatafora J."/>
            <person name="Veneault-Fourrey C."/>
            <person name="Henrissat B."/>
            <person name="Grigoriev I."/>
            <person name="Martin F."/>
            <person name="Perotto S."/>
        </authorList>
    </citation>
    <scope>NUCLEOTIDE SEQUENCE [LARGE SCALE GENOMIC DNA]</scope>
    <source>
        <strain evidence="2 3">E</strain>
    </source>
</reference>
<evidence type="ECO:0000313" key="2">
    <source>
        <dbReference type="EMBL" id="PMD50487.1"/>
    </source>
</evidence>
<dbReference type="GeneID" id="36579546"/>
<dbReference type="OrthoDB" id="3538073at2759"/>
<keyword evidence="3" id="KW-1185">Reference proteome</keyword>
<evidence type="ECO:0000313" key="3">
    <source>
        <dbReference type="Proteomes" id="UP000235371"/>
    </source>
</evidence>
<accession>A0A2J6SI96</accession>
<evidence type="ECO:0000256" key="1">
    <source>
        <dbReference type="SAM" id="MobiDB-lite"/>
    </source>
</evidence>
<sequence length="194" mass="21610">MCRYIETFHEYSGCRLKDTLPNGQPTRFAAFVKGVTNFVSGQNHGGDGANGEIHGEGGPEHHQITEKNILQCEDAVKDPRQKDKPEEDRVCPNPKYLRGEAAREQIESIQYTRQTGTCPVCAAVEKAIREKTNPTVIRRFERGHKTSANGQKTHGTADPKGAGTTKKEPIVHGPVMVRKPNKSKKKQDETCRMM</sequence>
<protein>
    <submittedName>
        <fullName evidence="2">Uncharacterized protein</fullName>
    </submittedName>
</protein>
<dbReference type="InParanoid" id="A0A2J6SI96"/>
<organism evidence="2 3">
    <name type="scientific">Hyaloscypha bicolor E</name>
    <dbReference type="NCBI Taxonomy" id="1095630"/>
    <lineage>
        <taxon>Eukaryota</taxon>
        <taxon>Fungi</taxon>
        <taxon>Dikarya</taxon>
        <taxon>Ascomycota</taxon>
        <taxon>Pezizomycotina</taxon>
        <taxon>Leotiomycetes</taxon>
        <taxon>Helotiales</taxon>
        <taxon>Hyaloscyphaceae</taxon>
        <taxon>Hyaloscypha</taxon>
        <taxon>Hyaloscypha bicolor</taxon>
    </lineage>
</organism>
<dbReference type="RefSeq" id="XP_024727391.1">
    <property type="nucleotide sequence ID" value="XM_024871464.1"/>
</dbReference>
<dbReference type="AlphaFoldDB" id="A0A2J6SI96"/>
<proteinExistence type="predicted"/>